<evidence type="ECO:0000313" key="1">
    <source>
        <dbReference type="EMBL" id="KAI9923173.1"/>
    </source>
</evidence>
<sequence>MWCITSPPVNFFFKSDGISIPPASRTSNPMDRGSIKSLVLRNEDNMEPAWTVSRLYGSSPRATDGANSFKGTWSHGLATFKNQIGVNGNSIRNRSR</sequence>
<evidence type="ECO:0000313" key="2">
    <source>
        <dbReference type="Proteomes" id="UP001163321"/>
    </source>
</evidence>
<proteinExistence type="predicted"/>
<name>A0ACC0WYH8_9STRA</name>
<gene>
    <name evidence="1" type="ORF">PsorP6_000720</name>
</gene>
<reference evidence="1 2" key="1">
    <citation type="journal article" date="2022" name="bioRxiv">
        <title>The genome of the oomycete Peronosclerospora sorghi, a cosmopolitan pathogen of maize and sorghum, is inflated with dispersed pseudogenes.</title>
        <authorList>
            <person name="Fletcher K."/>
            <person name="Martin F."/>
            <person name="Isakeit T."/>
            <person name="Cavanaugh K."/>
            <person name="Magill C."/>
            <person name="Michelmore R."/>
        </authorList>
    </citation>
    <scope>NUCLEOTIDE SEQUENCE [LARGE SCALE GENOMIC DNA]</scope>
    <source>
        <strain evidence="1">P6</strain>
    </source>
</reference>
<accession>A0ACC0WYH8</accession>
<comment type="caution">
    <text evidence="1">The sequence shown here is derived from an EMBL/GenBank/DDBJ whole genome shotgun (WGS) entry which is preliminary data.</text>
</comment>
<keyword evidence="2" id="KW-1185">Reference proteome</keyword>
<dbReference type="EMBL" id="CM047580">
    <property type="protein sequence ID" value="KAI9923173.1"/>
    <property type="molecule type" value="Genomic_DNA"/>
</dbReference>
<organism evidence="1 2">
    <name type="scientific">Peronosclerospora sorghi</name>
    <dbReference type="NCBI Taxonomy" id="230839"/>
    <lineage>
        <taxon>Eukaryota</taxon>
        <taxon>Sar</taxon>
        <taxon>Stramenopiles</taxon>
        <taxon>Oomycota</taxon>
        <taxon>Peronosporomycetes</taxon>
        <taxon>Peronosporales</taxon>
        <taxon>Peronosporaceae</taxon>
        <taxon>Peronosclerospora</taxon>
    </lineage>
</organism>
<protein>
    <submittedName>
        <fullName evidence="1">Uncharacterized protein</fullName>
    </submittedName>
</protein>
<dbReference type="Proteomes" id="UP001163321">
    <property type="component" value="Chromosome 1"/>
</dbReference>